<keyword evidence="3" id="KW-0547">Nucleotide-binding</keyword>
<reference evidence="8 9" key="1">
    <citation type="journal article" date="2009" name="PLoS ONE">
        <title>Genome analysis of the anaerobic thermohalophilic bacterium Halothermothrix orenii.</title>
        <authorList>
            <person name="Mavromatis K."/>
            <person name="Ivanova N."/>
            <person name="Anderson I."/>
            <person name="Lykidis A."/>
            <person name="Hooper S.D."/>
            <person name="Sun H."/>
            <person name="Kunin V."/>
            <person name="Lapidus A."/>
            <person name="Hugenholtz P."/>
            <person name="Patel B."/>
            <person name="Kyrpides N.C."/>
        </authorList>
    </citation>
    <scope>NUCLEOTIDE SEQUENCE [LARGE SCALE GENOMIC DNA]</scope>
    <source>
        <strain evidence="9">H 168 / OCM 544 / DSM 9562</strain>
    </source>
</reference>
<dbReference type="KEGG" id="hor:Hore_07010"/>
<evidence type="ECO:0000256" key="5">
    <source>
        <dbReference type="ARBA" id="ARBA00022840"/>
    </source>
</evidence>
<dbReference type="GO" id="GO:0042174">
    <property type="term" value="P:negative regulation of sporulation resulting in formation of a cellular spore"/>
    <property type="evidence" value="ECO:0007669"/>
    <property type="project" value="InterPro"/>
</dbReference>
<proteinExistence type="predicted"/>
<keyword evidence="9" id="KW-1185">Reference proteome</keyword>
<dbReference type="NCBIfam" id="TIGR01925">
    <property type="entry name" value="spIIAB"/>
    <property type="match status" value="1"/>
</dbReference>
<name>B8CVY9_HALOH</name>
<evidence type="ECO:0000313" key="9">
    <source>
        <dbReference type="Proteomes" id="UP000000719"/>
    </source>
</evidence>
<sequence>MRNQAHLKLLSKSSNVGLARVAVATFASELDFTLNELEEIKVAVSEAVTNCIIHGYPMKEGTIDIEMEITGDKLTVIVTDYGVGIEDVEAVLRPSFTTKDEHMGLGLAFIDSFMDDFKLESELNKGTRVIMVKVPERYKQVKK</sequence>
<evidence type="ECO:0000256" key="1">
    <source>
        <dbReference type="ARBA" id="ARBA00022527"/>
    </source>
</evidence>
<dbReference type="PANTHER" id="PTHR35526:SF3">
    <property type="entry name" value="ANTI-SIGMA-F FACTOR RSBW"/>
    <property type="match status" value="1"/>
</dbReference>
<feature type="domain" description="Histidine kinase/HSP90-like ATPase" evidence="7">
    <location>
        <begin position="35"/>
        <end position="137"/>
    </location>
</feature>
<dbReference type="SMART" id="SM00387">
    <property type="entry name" value="HATPase_c"/>
    <property type="match status" value="1"/>
</dbReference>
<dbReference type="AlphaFoldDB" id="B8CVY9"/>
<dbReference type="PANTHER" id="PTHR35526">
    <property type="entry name" value="ANTI-SIGMA-F FACTOR RSBW-RELATED"/>
    <property type="match status" value="1"/>
</dbReference>
<dbReference type="GO" id="GO:0005524">
    <property type="term" value="F:ATP binding"/>
    <property type="evidence" value="ECO:0007669"/>
    <property type="project" value="UniProtKB-KW"/>
</dbReference>
<dbReference type="InterPro" id="IPR050267">
    <property type="entry name" value="Anti-sigma-factor_SerPK"/>
</dbReference>
<dbReference type="GO" id="GO:0004674">
    <property type="term" value="F:protein serine/threonine kinase activity"/>
    <property type="evidence" value="ECO:0007669"/>
    <property type="project" value="UniProtKB-KW"/>
</dbReference>
<keyword evidence="6" id="KW-0749">Sporulation</keyword>
<dbReference type="InterPro" id="IPR036890">
    <property type="entry name" value="HATPase_C_sf"/>
</dbReference>
<evidence type="ECO:0000313" key="8">
    <source>
        <dbReference type="EMBL" id="ACL69458.1"/>
    </source>
</evidence>
<keyword evidence="1 8" id="KW-0723">Serine/threonine-protein kinase</keyword>
<evidence type="ECO:0000256" key="6">
    <source>
        <dbReference type="ARBA" id="ARBA00022969"/>
    </source>
</evidence>
<dbReference type="RefSeq" id="WP_012635646.1">
    <property type="nucleotide sequence ID" value="NC_011899.1"/>
</dbReference>
<dbReference type="InterPro" id="IPR003594">
    <property type="entry name" value="HATPase_dom"/>
</dbReference>
<dbReference type="eggNOG" id="COG2172">
    <property type="taxonomic scope" value="Bacteria"/>
</dbReference>
<dbReference type="Pfam" id="PF13581">
    <property type="entry name" value="HATPase_c_2"/>
    <property type="match status" value="1"/>
</dbReference>
<dbReference type="InterPro" id="IPR010194">
    <property type="entry name" value="Anti-sigma_F"/>
</dbReference>
<evidence type="ECO:0000256" key="4">
    <source>
        <dbReference type="ARBA" id="ARBA00022777"/>
    </source>
</evidence>
<keyword evidence="5" id="KW-0067">ATP-binding</keyword>
<dbReference type="Proteomes" id="UP000000719">
    <property type="component" value="Chromosome"/>
</dbReference>
<evidence type="ECO:0000259" key="7">
    <source>
        <dbReference type="SMART" id="SM00387"/>
    </source>
</evidence>
<evidence type="ECO:0000256" key="2">
    <source>
        <dbReference type="ARBA" id="ARBA00022679"/>
    </source>
</evidence>
<dbReference type="Gene3D" id="3.30.565.10">
    <property type="entry name" value="Histidine kinase-like ATPase, C-terminal domain"/>
    <property type="match status" value="1"/>
</dbReference>
<dbReference type="STRING" id="373903.Hore_07010"/>
<evidence type="ECO:0000256" key="3">
    <source>
        <dbReference type="ARBA" id="ARBA00022741"/>
    </source>
</evidence>
<keyword evidence="2" id="KW-0808">Transferase</keyword>
<gene>
    <name evidence="8" type="ordered locus">Hore_07010</name>
</gene>
<dbReference type="HOGENOM" id="CLU_090336_11_0_9"/>
<dbReference type="GO" id="GO:0016989">
    <property type="term" value="F:sigma factor antagonist activity"/>
    <property type="evidence" value="ECO:0007669"/>
    <property type="project" value="InterPro"/>
</dbReference>
<keyword evidence="4 8" id="KW-0418">Kinase</keyword>
<dbReference type="GO" id="GO:0030435">
    <property type="term" value="P:sporulation resulting in formation of a cellular spore"/>
    <property type="evidence" value="ECO:0007669"/>
    <property type="project" value="UniProtKB-KW"/>
</dbReference>
<dbReference type="EMBL" id="CP001098">
    <property type="protein sequence ID" value="ACL69458.1"/>
    <property type="molecule type" value="Genomic_DNA"/>
</dbReference>
<accession>B8CVY9</accession>
<dbReference type="SUPFAM" id="SSF55874">
    <property type="entry name" value="ATPase domain of HSP90 chaperone/DNA topoisomerase II/histidine kinase"/>
    <property type="match status" value="1"/>
</dbReference>
<protein>
    <submittedName>
        <fullName evidence="8">Putative anti-sigma regulatory factor, serine/threonine protein kinase</fullName>
    </submittedName>
</protein>
<organism evidence="8 9">
    <name type="scientific">Halothermothrix orenii (strain H 168 / OCM 544 / DSM 9562)</name>
    <dbReference type="NCBI Taxonomy" id="373903"/>
    <lineage>
        <taxon>Bacteria</taxon>
        <taxon>Bacillati</taxon>
        <taxon>Bacillota</taxon>
        <taxon>Clostridia</taxon>
        <taxon>Halanaerobiales</taxon>
        <taxon>Halothermotrichaceae</taxon>
        <taxon>Halothermothrix</taxon>
    </lineage>
</organism>